<keyword evidence="1" id="KW-0812">Transmembrane</keyword>
<dbReference type="SUPFAM" id="SSF101874">
    <property type="entry name" value="YceI-like"/>
    <property type="match status" value="1"/>
</dbReference>
<dbReference type="InterPro" id="IPR036761">
    <property type="entry name" value="TTHA0802/YceI-like_sf"/>
</dbReference>
<dbReference type="EMBL" id="QCXX01000009">
    <property type="protein sequence ID" value="PUV21784.1"/>
    <property type="molecule type" value="Genomic_DNA"/>
</dbReference>
<dbReference type="Gene3D" id="2.40.128.110">
    <property type="entry name" value="Lipid/polyisoprenoid-binding, YceI-like"/>
    <property type="match status" value="1"/>
</dbReference>
<dbReference type="InterPro" id="IPR007372">
    <property type="entry name" value="Lipid/polyisoprenoid-bd_YceI"/>
</dbReference>
<evidence type="ECO:0000256" key="1">
    <source>
        <dbReference type="SAM" id="Phobius"/>
    </source>
</evidence>
<name>A0A363NLY1_9SPHI</name>
<evidence type="ECO:0000313" key="4">
    <source>
        <dbReference type="Proteomes" id="UP000250831"/>
    </source>
</evidence>
<feature type="domain" description="Lipid/polyisoprenoid-binding YceI-like" evidence="2">
    <location>
        <begin position="51"/>
        <end position="179"/>
    </location>
</feature>
<proteinExistence type="predicted"/>
<dbReference type="PANTHER" id="PTHR34406:SF1">
    <property type="entry name" value="PROTEIN YCEI"/>
    <property type="match status" value="1"/>
</dbReference>
<dbReference type="PANTHER" id="PTHR34406">
    <property type="entry name" value="PROTEIN YCEI"/>
    <property type="match status" value="1"/>
</dbReference>
<accession>A0A363NLY1</accession>
<evidence type="ECO:0000313" key="3">
    <source>
        <dbReference type="EMBL" id="PUV21784.1"/>
    </source>
</evidence>
<dbReference type="Proteomes" id="UP000250831">
    <property type="component" value="Unassembled WGS sequence"/>
</dbReference>
<evidence type="ECO:0000259" key="2">
    <source>
        <dbReference type="Pfam" id="PF04264"/>
    </source>
</evidence>
<keyword evidence="4" id="KW-1185">Reference proteome</keyword>
<organism evidence="3 4">
    <name type="scientific">Sphingobacterium athyrii</name>
    <dbReference type="NCBI Taxonomy" id="2152717"/>
    <lineage>
        <taxon>Bacteria</taxon>
        <taxon>Pseudomonadati</taxon>
        <taxon>Bacteroidota</taxon>
        <taxon>Sphingobacteriia</taxon>
        <taxon>Sphingobacteriales</taxon>
        <taxon>Sphingobacteriaceae</taxon>
        <taxon>Sphingobacterium</taxon>
    </lineage>
</organism>
<protein>
    <submittedName>
        <fullName evidence="3">YceI family protein</fullName>
    </submittedName>
</protein>
<sequence>MNKINIYSIFFFMIFGGIAAFAQKTSSLVSKETSITFYSNAPLEDIEAKSTLAASAMNIKTGDIIFRVKNTSFQFDKKLMQEHFNENYMESDKYPSAEFKGKIEGVEKLVHDGNYTLNVKGNLQVHGVTKIYTTAVIFNVKSGIIKANTSFQIRLADHRITIPSIVGKKIAEVVKISVDALYKQ</sequence>
<dbReference type="AlphaFoldDB" id="A0A363NLY1"/>
<reference evidence="3 4" key="1">
    <citation type="submission" date="2018-04" db="EMBL/GenBank/DDBJ databases">
        <title>Sphingobacterium sp. M46 Genome.</title>
        <authorList>
            <person name="Cheng J."/>
            <person name="Li Y."/>
        </authorList>
    </citation>
    <scope>NUCLEOTIDE SEQUENCE [LARGE SCALE GENOMIC DNA]</scope>
    <source>
        <strain evidence="3 4">M46</strain>
    </source>
</reference>
<comment type="caution">
    <text evidence="3">The sequence shown here is derived from an EMBL/GenBank/DDBJ whole genome shotgun (WGS) entry which is preliminary data.</text>
</comment>
<keyword evidence="1" id="KW-0472">Membrane</keyword>
<dbReference type="Pfam" id="PF04264">
    <property type="entry name" value="YceI"/>
    <property type="match status" value="1"/>
</dbReference>
<dbReference type="OrthoDB" id="116832at2"/>
<gene>
    <name evidence="3" type="ORF">DCO56_26010</name>
</gene>
<feature type="transmembrane region" description="Helical" evidence="1">
    <location>
        <begin position="6"/>
        <end position="22"/>
    </location>
</feature>
<dbReference type="RefSeq" id="WP_108636607.1">
    <property type="nucleotide sequence ID" value="NZ_QCXX01000009.1"/>
</dbReference>
<keyword evidence="1" id="KW-1133">Transmembrane helix</keyword>